<accession>H1YED3</accession>
<dbReference type="eggNOG" id="COG2226">
    <property type="taxonomic scope" value="Bacteria"/>
</dbReference>
<dbReference type="AlphaFoldDB" id="H1YED3"/>
<dbReference type="Gene3D" id="3.40.50.150">
    <property type="entry name" value="Vaccinia Virus protein VP39"/>
    <property type="match status" value="1"/>
</dbReference>
<dbReference type="Proteomes" id="UP000002774">
    <property type="component" value="Chromosome"/>
</dbReference>
<dbReference type="STRING" id="714943.Mucpa_3063"/>
<dbReference type="HOGENOM" id="CLU_099766_0_0_10"/>
<keyword evidence="2" id="KW-0808">Transferase</keyword>
<evidence type="ECO:0000313" key="3">
    <source>
        <dbReference type="Proteomes" id="UP000002774"/>
    </source>
</evidence>
<dbReference type="EMBL" id="CM001403">
    <property type="protein sequence ID" value="EHQ27167.1"/>
    <property type="molecule type" value="Genomic_DNA"/>
</dbReference>
<keyword evidence="3" id="KW-1185">Reference proteome</keyword>
<dbReference type="SUPFAM" id="SSF53335">
    <property type="entry name" value="S-adenosyl-L-methionine-dependent methyltransferases"/>
    <property type="match status" value="1"/>
</dbReference>
<sequence length="200" mass="22685">MNSLIDSASIFRYHRDMIVLHGSQDSKALGWLDKKSQSVRFEALSTVADLRGCSMLDAGCGYGDLFGYLDQNFTDISYWGMEQIPELLEEAELRYGHNPRVTFLPGNFMYSKLPICGYTIACGSLSYHSADPDFVFKAIARLYENCKLGLGFNLLRSIPVNELIVAYNPQVILSYCRTLSAKCIMLDDYVEDDFTVFMYH</sequence>
<proteinExistence type="predicted"/>
<dbReference type="GO" id="GO:0008757">
    <property type="term" value="F:S-adenosylmethionine-dependent methyltransferase activity"/>
    <property type="evidence" value="ECO:0007669"/>
    <property type="project" value="InterPro"/>
</dbReference>
<dbReference type="Pfam" id="PF08241">
    <property type="entry name" value="Methyltransf_11"/>
    <property type="match status" value="1"/>
</dbReference>
<dbReference type="GO" id="GO:0032259">
    <property type="term" value="P:methylation"/>
    <property type="evidence" value="ECO:0007669"/>
    <property type="project" value="UniProtKB-KW"/>
</dbReference>
<feature type="domain" description="Methyltransferase type 11" evidence="1">
    <location>
        <begin position="56"/>
        <end position="142"/>
    </location>
</feature>
<dbReference type="InterPro" id="IPR029063">
    <property type="entry name" value="SAM-dependent_MTases_sf"/>
</dbReference>
<keyword evidence="2" id="KW-0489">Methyltransferase</keyword>
<gene>
    <name evidence="2" type="ORF">Mucpa_3063</name>
</gene>
<name>H1YED3_9SPHI</name>
<organism evidence="2 3">
    <name type="scientific">Mucilaginibacter paludis DSM 18603</name>
    <dbReference type="NCBI Taxonomy" id="714943"/>
    <lineage>
        <taxon>Bacteria</taxon>
        <taxon>Pseudomonadati</taxon>
        <taxon>Bacteroidota</taxon>
        <taxon>Sphingobacteriia</taxon>
        <taxon>Sphingobacteriales</taxon>
        <taxon>Sphingobacteriaceae</taxon>
        <taxon>Mucilaginibacter</taxon>
    </lineage>
</organism>
<protein>
    <submittedName>
        <fullName evidence="2">Methyltransferase type 12</fullName>
    </submittedName>
</protein>
<dbReference type="InterPro" id="IPR013216">
    <property type="entry name" value="Methyltransf_11"/>
</dbReference>
<reference evidence="2" key="1">
    <citation type="submission" date="2011-09" db="EMBL/GenBank/DDBJ databases">
        <title>The permanent draft genome of Mucilaginibacter paludis DSM 18603.</title>
        <authorList>
            <consortium name="US DOE Joint Genome Institute (JGI-PGF)"/>
            <person name="Lucas S."/>
            <person name="Han J."/>
            <person name="Lapidus A."/>
            <person name="Bruce D."/>
            <person name="Goodwin L."/>
            <person name="Pitluck S."/>
            <person name="Peters L."/>
            <person name="Kyrpides N."/>
            <person name="Mavromatis K."/>
            <person name="Ivanova N."/>
            <person name="Mikhailova N."/>
            <person name="Held B."/>
            <person name="Detter J.C."/>
            <person name="Tapia R."/>
            <person name="Han C."/>
            <person name="Land M."/>
            <person name="Hauser L."/>
            <person name="Markowitz V."/>
            <person name="Cheng J.-F."/>
            <person name="Hugenholtz P."/>
            <person name="Woyke T."/>
            <person name="Wu D."/>
            <person name="Tindall B."/>
            <person name="Brambilla E."/>
            <person name="Klenk H.-P."/>
            <person name="Eisen J.A."/>
        </authorList>
    </citation>
    <scope>NUCLEOTIDE SEQUENCE [LARGE SCALE GENOMIC DNA]</scope>
    <source>
        <strain evidence="2">DSM 18603</strain>
    </source>
</reference>
<evidence type="ECO:0000313" key="2">
    <source>
        <dbReference type="EMBL" id="EHQ27167.1"/>
    </source>
</evidence>
<dbReference type="RefSeq" id="WP_008507498.1">
    <property type="nucleotide sequence ID" value="NZ_CM001403.1"/>
</dbReference>
<evidence type="ECO:0000259" key="1">
    <source>
        <dbReference type="Pfam" id="PF08241"/>
    </source>
</evidence>
<dbReference type="OrthoDB" id="9800454at2"/>